<name>A0ABY7WWC6_9LACO</name>
<accession>A0ABY7WWC6</accession>
<reference evidence="2 3" key="1">
    <citation type="submission" date="2023-02" db="EMBL/GenBank/DDBJ databases">
        <title>Genome sequence of Lacticaseibacillus sp. KACC 23028.</title>
        <authorList>
            <person name="Kim S."/>
            <person name="Heo J."/>
            <person name="Kwon S.-W."/>
        </authorList>
    </citation>
    <scope>NUCLEOTIDE SEQUENCE [LARGE SCALE GENOMIC DNA]</scope>
    <source>
        <strain evidence="2 3">KACC 23028</strain>
    </source>
</reference>
<dbReference type="Proteomes" id="UP001220377">
    <property type="component" value="Chromosome"/>
</dbReference>
<keyword evidence="1" id="KW-0472">Membrane</keyword>
<gene>
    <name evidence="2" type="ORF">PQ472_04070</name>
</gene>
<feature type="transmembrane region" description="Helical" evidence="1">
    <location>
        <begin position="24"/>
        <end position="41"/>
    </location>
</feature>
<feature type="transmembrane region" description="Helical" evidence="1">
    <location>
        <begin position="100"/>
        <end position="124"/>
    </location>
</feature>
<evidence type="ECO:0000256" key="1">
    <source>
        <dbReference type="SAM" id="Phobius"/>
    </source>
</evidence>
<sequence>MPLFALWAHFEDLMSIAGMGFGRLMHNFMVLLGYLYAPWIQRVHMPDFPDSLAGATHFADVQHLFIFNLIVLVITIVPALRFIRRLVREHKLYTLRTPAIWGILVPVALGAAMAVNFDAVFIGFHKLLFRNSDWLFDPNQDPIINVLPEGYFAACFVIALLLFMGALAWVLIRGRKDARL</sequence>
<evidence type="ECO:0000313" key="2">
    <source>
        <dbReference type="EMBL" id="WDF83813.1"/>
    </source>
</evidence>
<protein>
    <submittedName>
        <fullName evidence="2">TIGR01906 family membrane protein</fullName>
    </submittedName>
</protein>
<evidence type="ECO:0000313" key="3">
    <source>
        <dbReference type="Proteomes" id="UP001220377"/>
    </source>
</evidence>
<dbReference type="InterPro" id="IPR010178">
    <property type="entry name" value="Lit"/>
</dbReference>
<feature type="transmembrane region" description="Helical" evidence="1">
    <location>
        <begin position="151"/>
        <end position="172"/>
    </location>
</feature>
<dbReference type="NCBIfam" id="TIGR01906">
    <property type="entry name" value="integ_TIGR01906"/>
    <property type="match status" value="1"/>
</dbReference>
<proteinExistence type="predicted"/>
<keyword evidence="1" id="KW-1133">Transmembrane helix</keyword>
<keyword evidence="3" id="KW-1185">Reference proteome</keyword>
<dbReference type="EMBL" id="CP117884">
    <property type="protein sequence ID" value="WDF83813.1"/>
    <property type="molecule type" value="Genomic_DNA"/>
</dbReference>
<dbReference type="Pfam" id="PF07314">
    <property type="entry name" value="Lit"/>
    <property type="match status" value="1"/>
</dbReference>
<organism evidence="2 3">
    <name type="scientific">Lacticaseibacillus pabuli</name>
    <dbReference type="NCBI Taxonomy" id="3025672"/>
    <lineage>
        <taxon>Bacteria</taxon>
        <taxon>Bacillati</taxon>
        <taxon>Bacillota</taxon>
        <taxon>Bacilli</taxon>
        <taxon>Lactobacillales</taxon>
        <taxon>Lactobacillaceae</taxon>
        <taxon>Lacticaseibacillus</taxon>
    </lineage>
</organism>
<keyword evidence="1" id="KW-0812">Transmembrane</keyword>
<feature type="transmembrane region" description="Helical" evidence="1">
    <location>
        <begin position="61"/>
        <end position="80"/>
    </location>
</feature>